<protein>
    <submittedName>
        <fullName evidence="5">Uncharacterized protein isoform 1</fullName>
    </submittedName>
</protein>
<evidence type="ECO:0000256" key="2">
    <source>
        <dbReference type="ARBA" id="ARBA00023054"/>
    </source>
</evidence>
<dbReference type="OMA" id="KRCVIAE"/>
<accession>A0A061EGW1</accession>
<dbReference type="GO" id="GO:0009904">
    <property type="term" value="P:chloroplast accumulation movement"/>
    <property type="evidence" value="ECO:0000318"/>
    <property type="project" value="GO_Central"/>
</dbReference>
<dbReference type="eggNOG" id="ENOG502QR0X">
    <property type="taxonomic scope" value="Eukaryota"/>
</dbReference>
<sequence length="715" mass="81802">MDRTRYEGRRRNGTVKAAVNIYGERILDGNFSLKKPQEDFPEKPSSRARELHMARRDMSRYKESRRAAESAKSKAESELFSATKTVKDLASMIEESNFKAKARMRDIESLRKSGNREEKALAVRSIESYHYAEVMRELDLVKQELSKLKLDMASVKGEKARAEKEFEDSSLKMWSNSSSVEALRKQIEAANEEHVLVELARIEALKEVGELEAQREKEFGGFSFSMEETKEKMKEIIEEIDQSKELEKKLAVTLSDVNLLENKLKQVKKLDKRVQRSDDLKQSEHSFRSAAEVEGSPSLQSITKELEVAKKELASIREEGFQYMSSMDIIRNELKHVREETARSKKTGEKADLKVQNLNSKLLRAKSKLEAVTAAGEKAESIVTNLSLTLEQLKTEAEAARKEKALITEDTATIKAEIQKTESEIDLTEERLNAAVQELEAVKASEASALEKLRSLIETTMQSRASASNQSYTITISKFEYEYLTGRAVGAEEIADKKVAATQAWIEALKASEREILMKTEIANRDLRDMRVEEEHEVHRTEWSLSAKKMVETELRNRRQTREKNAEAQNRQSPFRRRSMKSNGNLSPSRQAKFRKSASPAIRAGGSTPFIIKKKRKVVPNLAKFFLVSFQKENVYFKHHSSHEMSTQQTAKTLQRNVWYPFTNEGSMYNDVNERSLFEVFFSIHTDSDMKVCIIYFTMHTTISNHICSISLAEH</sequence>
<dbReference type="AlphaFoldDB" id="A0A061EGW1"/>
<dbReference type="GO" id="GO:0009903">
    <property type="term" value="P:chloroplast avoidance movement"/>
    <property type="evidence" value="ECO:0000318"/>
    <property type="project" value="GO_Central"/>
</dbReference>
<feature type="coiled-coil region" evidence="3">
    <location>
        <begin position="226"/>
        <end position="263"/>
    </location>
</feature>
<keyword evidence="6" id="KW-1185">Reference proteome</keyword>
<dbReference type="STRING" id="3641.A0A061EGW1"/>
<feature type="coiled-coil region" evidence="3">
    <location>
        <begin position="131"/>
        <end position="200"/>
    </location>
</feature>
<feature type="compositionally biased region" description="Basic and acidic residues" evidence="4">
    <location>
        <begin position="275"/>
        <end position="287"/>
    </location>
</feature>
<feature type="compositionally biased region" description="Basic and acidic residues" evidence="4">
    <location>
        <begin position="555"/>
        <end position="566"/>
    </location>
</feature>
<dbReference type="Gramene" id="EOY04106">
    <property type="protein sequence ID" value="EOY04106"/>
    <property type="gene ID" value="TCM_019366"/>
</dbReference>
<evidence type="ECO:0000256" key="4">
    <source>
        <dbReference type="SAM" id="MobiDB-lite"/>
    </source>
</evidence>
<dbReference type="InterPro" id="IPR008545">
    <property type="entry name" value="Web"/>
</dbReference>
<dbReference type="FunCoup" id="A0A061EGW1">
    <property type="interactions" value="549"/>
</dbReference>
<feature type="compositionally biased region" description="Basic and acidic residues" evidence="4">
    <location>
        <begin position="35"/>
        <end position="77"/>
    </location>
</feature>
<dbReference type="PANTHER" id="PTHR32054:SF2">
    <property type="entry name" value="PROTEIN PLASTID MOVEMENT IMPAIRED 2"/>
    <property type="match status" value="1"/>
</dbReference>
<feature type="compositionally biased region" description="Polar residues" evidence="4">
    <location>
        <begin position="581"/>
        <end position="590"/>
    </location>
</feature>
<dbReference type="PANTHER" id="PTHR32054">
    <property type="entry name" value="HEAVY CHAIN, PUTATIVE, EXPRESSED-RELATED-RELATED"/>
    <property type="match status" value="1"/>
</dbReference>
<evidence type="ECO:0000313" key="6">
    <source>
        <dbReference type="Proteomes" id="UP000026915"/>
    </source>
</evidence>
<dbReference type="EMBL" id="CM001882">
    <property type="protein sequence ID" value="EOY04106.1"/>
    <property type="molecule type" value="Genomic_DNA"/>
</dbReference>
<feature type="region of interest" description="Disordered" evidence="4">
    <location>
        <begin position="555"/>
        <end position="601"/>
    </location>
</feature>
<gene>
    <name evidence="5" type="ORF">TCM_019366</name>
</gene>
<proteinExistence type="inferred from homology"/>
<feature type="coiled-coil region" evidence="3">
    <location>
        <begin position="355"/>
        <end position="445"/>
    </location>
</feature>
<comment type="similarity">
    <text evidence="1">Belongs to the WEB family.</text>
</comment>
<reference evidence="5 6" key="1">
    <citation type="journal article" date="2013" name="Genome Biol.">
        <title>The genome sequence of the most widely cultivated cacao type and its use to identify candidate genes regulating pod color.</title>
        <authorList>
            <person name="Motamayor J.C."/>
            <person name="Mockaitis K."/>
            <person name="Schmutz J."/>
            <person name="Haiminen N."/>
            <person name="Iii D.L."/>
            <person name="Cornejo O."/>
            <person name="Findley S.D."/>
            <person name="Zheng P."/>
            <person name="Utro F."/>
            <person name="Royaert S."/>
            <person name="Saski C."/>
            <person name="Jenkins J."/>
            <person name="Podicheti R."/>
            <person name="Zhao M."/>
            <person name="Scheffler B.E."/>
            <person name="Stack J.C."/>
            <person name="Feltus F.A."/>
            <person name="Mustiga G.M."/>
            <person name="Amores F."/>
            <person name="Phillips W."/>
            <person name="Marelli J.P."/>
            <person name="May G.D."/>
            <person name="Shapiro H."/>
            <person name="Ma J."/>
            <person name="Bustamante C.D."/>
            <person name="Schnell R.J."/>
            <person name="Main D."/>
            <person name="Gilbert D."/>
            <person name="Parida L."/>
            <person name="Kuhn D.N."/>
        </authorList>
    </citation>
    <scope>NUCLEOTIDE SEQUENCE [LARGE SCALE GENOMIC DNA]</scope>
    <source>
        <strain evidence="6">cv. Matina 1-6</strain>
    </source>
</reference>
<dbReference type="GO" id="GO:0005829">
    <property type="term" value="C:cytosol"/>
    <property type="evidence" value="ECO:0000318"/>
    <property type="project" value="GO_Central"/>
</dbReference>
<evidence type="ECO:0000313" key="5">
    <source>
        <dbReference type="EMBL" id="EOY04106.1"/>
    </source>
</evidence>
<keyword evidence="2 3" id="KW-0175">Coiled coil</keyword>
<dbReference type="Proteomes" id="UP000026915">
    <property type="component" value="Chromosome 4"/>
</dbReference>
<organism evidence="5 6">
    <name type="scientific">Theobroma cacao</name>
    <name type="common">Cacao</name>
    <name type="synonym">Cocoa</name>
    <dbReference type="NCBI Taxonomy" id="3641"/>
    <lineage>
        <taxon>Eukaryota</taxon>
        <taxon>Viridiplantae</taxon>
        <taxon>Streptophyta</taxon>
        <taxon>Embryophyta</taxon>
        <taxon>Tracheophyta</taxon>
        <taxon>Spermatophyta</taxon>
        <taxon>Magnoliopsida</taxon>
        <taxon>eudicotyledons</taxon>
        <taxon>Gunneridae</taxon>
        <taxon>Pentapetalae</taxon>
        <taxon>rosids</taxon>
        <taxon>malvids</taxon>
        <taxon>Malvales</taxon>
        <taxon>Malvaceae</taxon>
        <taxon>Byttnerioideae</taxon>
        <taxon>Theobroma</taxon>
    </lineage>
</organism>
<feature type="region of interest" description="Disordered" evidence="4">
    <location>
        <begin position="33"/>
        <end position="77"/>
    </location>
</feature>
<evidence type="ECO:0000256" key="3">
    <source>
        <dbReference type="SAM" id="Coils"/>
    </source>
</evidence>
<dbReference type="InParanoid" id="A0A061EGW1"/>
<name>A0A061EGW1_THECC</name>
<dbReference type="Pfam" id="PF05701">
    <property type="entry name" value="WEMBL"/>
    <property type="match status" value="1"/>
</dbReference>
<feature type="region of interest" description="Disordered" evidence="4">
    <location>
        <begin position="275"/>
        <end position="295"/>
    </location>
</feature>
<evidence type="ECO:0000256" key="1">
    <source>
        <dbReference type="ARBA" id="ARBA00005485"/>
    </source>
</evidence>